<feature type="chain" id="PRO_5045386815" evidence="8">
    <location>
        <begin position="22"/>
        <end position="553"/>
    </location>
</feature>
<feature type="compositionally biased region" description="Polar residues" evidence="6">
    <location>
        <begin position="458"/>
        <end position="476"/>
    </location>
</feature>
<feature type="region of interest" description="Disordered" evidence="6">
    <location>
        <begin position="510"/>
        <end position="553"/>
    </location>
</feature>
<keyword evidence="12" id="KW-1185">Reference proteome</keyword>
<evidence type="ECO:0000313" key="11">
    <source>
        <dbReference type="EMBL" id="WAR04167.1"/>
    </source>
</evidence>
<keyword evidence="5" id="KW-0325">Glycoprotein</keyword>
<evidence type="ECO:0000256" key="2">
    <source>
        <dbReference type="ARBA" id="ARBA00022692"/>
    </source>
</evidence>
<dbReference type="Proteomes" id="UP001164746">
    <property type="component" value="Chromosome 5"/>
</dbReference>
<comment type="subcellular location">
    <subcellularLocation>
        <location evidence="1">Membrane</location>
        <topology evidence="1">Multi-pass membrane protein</topology>
    </subcellularLocation>
</comment>
<dbReference type="PANTHER" id="PTHR23252">
    <property type="entry name" value="INTIMAL THICKNESS RECEPTOR-RELATED"/>
    <property type="match status" value="1"/>
</dbReference>
<evidence type="ECO:0000256" key="7">
    <source>
        <dbReference type="SAM" id="Phobius"/>
    </source>
</evidence>
<feature type="compositionally biased region" description="Low complexity" evidence="6">
    <location>
        <begin position="520"/>
        <end position="543"/>
    </location>
</feature>
<organism evidence="11 12">
    <name type="scientific">Mya arenaria</name>
    <name type="common">Soft-shell clam</name>
    <dbReference type="NCBI Taxonomy" id="6604"/>
    <lineage>
        <taxon>Eukaryota</taxon>
        <taxon>Metazoa</taxon>
        <taxon>Spiralia</taxon>
        <taxon>Lophotrochozoa</taxon>
        <taxon>Mollusca</taxon>
        <taxon>Bivalvia</taxon>
        <taxon>Autobranchia</taxon>
        <taxon>Heteroconchia</taxon>
        <taxon>Euheterodonta</taxon>
        <taxon>Imparidentia</taxon>
        <taxon>Neoheterodontei</taxon>
        <taxon>Myida</taxon>
        <taxon>Myoidea</taxon>
        <taxon>Myidae</taxon>
        <taxon>Mya</taxon>
    </lineage>
</organism>
<keyword evidence="3 7" id="KW-1133">Transmembrane helix</keyword>
<keyword evidence="8" id="KW-0732">Signal</keyword>
<accession>A0ABY7E5U8</accession>
<dbReference type="Pfam" id="PF21892">
    <property type="entry name" value="TMEM145_N"/>
    <property type="match status" value="2"/>
</dbReference>
<gene>
    <name evidence="11" type="ORF">MAR_019536</name>
</gene>
<dbReference type="Pfam" id="PF10192">
    <property type="entry name" value="GPR180-TMEM145_TM"/>
    <property type="match status" value="1"/>
</dbReference>
<name>A0ABY7E5U8_MYAAR</name>
<evidence type="ECO:0000313" key="12">
    <source>
        <dbReference type="Proteomes" id="UP001164746"/>
    </source>
</evidence>
<evidence type="ECO:0000256" key="4">
    <source>
        <dbReference type="ARBA" id="ARBA00023136"/>
    </source>
</evidence>
<dbReference type="InterPro" id="IPR019336">
    <property type="entry name" value="GPR180/TMEM145_TM"/>
</dbReference>
<feature type="domain" description="GPR180/TMEM145 transmembrane" evidence="9">
    <location>
        <begin position="327"/>
        <end position="387"/>
    </location>
</feature>
<reference evidence="11" key="1">
    <citation type="submission" date="2022-11" db="EMBL/GenBank/DDBJ databases">
        <title>Centuries of genome instability and evolution in soft-shell clam transmissible cancer (bioRxiv).</title>
        <authorList>
            <person name="Hart S.F.M."/>
            <person name="Yonemitsu M.A."/>
            <person name="Giersch R.M."/>
            <person name="Beal B.F."/>
            <person name="Arriagada G."/>
            <person name="Davis B.W."/>
            <person name="Ostrander E.A."/>
            <person name="Goff S.P."/>
            <person name="Metzger M.J."/>
        </authorList>
    </citation>
    <scope>NUCLEOTIDE SEQUENCE</scope>
    <source>
        <strain evidence="11">MELC-2E11</strain>
        <tissue evidence="11">Siphon/mantle</tissue>
    </source>
</reference>
<evidence type="ECO:0000259" key="10">
    <source>
        <dbReference type="Pfam" id="PF21892"/>
    </source>
</evidence>
<dbReference type="InterPro" id="IPR053880">
    <property type="entry name" value="GPR180-like_N"/>
</dbReference>
<feature type="domain" description="GPR180-like N-terminal" evidence="10">
    <location>
        <begin position="25"/>
        <end position="57"/>
    </location>
</feature>
<dbReference type="EMBL" id="CP111016">
    <property type="protein sequence ID" value="WAR04167.1"/>
    <property type="molecule type" value="Genomic_DNA"/>
</dbReference>
<dbReference type="PANTHER" id="PTHR23252:SF24">
    <property type="entry name" value="TRANSMEMBRANE PROTEIN 145"/>
    <property type="match status" value="1"/>
</dbReference>
<feature type="signal peptide" evidence="8">
    <location>
        <begin position="1"/>
        <end position="21"/>
    </location>
</feature>
<evidence type="ECO:0000256" key="5">
    <source>
        <dbReference type="ARBA" id="ARBA00023180"/>
    </source>
</evidence>
<feature type="domain" description="GPR180-like N-terminal" evidence="10">
    <location>
        <begin position="58"/>
        <end position="124"/>
    </location>
</feature>
<evidence type="ECO:0000256" key="8">
    <source>
        <dbReference type="SAM" id="SignalP"/>
    </source>
</evidence>
<evidence type="ECO:0000256" key="1">
    <source>
        <dbReference type="ARBA" id="ARBA00004141"/>
    </source>
</evidence>
<evidence type="ECO:0000256" key="3">
    <source>
        <dbReference type="ARBA" id="ARBA00022989"/>
    </source>
</evidence>
<feature type="transmembrane region" description="Helical" evidence="7">
    <location>
        <begin position="372"/>
        <end position="388"/>
    </location>
</feature>
<sequence length="553" mass="63345">MNNVFLTSVICLFLLTPSCNGKWAEGEIDSLEDWLFITRFCFLSKKGTLQFEFQYPVNCTERESVLKPENNQAIVLLEGHGAGCSRVIIDGVEQYDCSEQRSFRSARERWWYIAVSHCNPQTSCQEKVDVAKIENGQRLRIMPFPYNTSVSIQLLYTYVNCEYKVIGGVDSIKCNDDRYFQSTRERWWYMAISRCHDRNSTGPVGIKLKYKIHMTNAEVGDYLHREYSADEFYIMPIDVAFLIVYVLLSALVIVCAVFLRNRQLWHTTYKMYMVSVFLWTFYLFLMSMAYGVYGNDGNYEKLQATKYAGLHDNTRETEQHVHNQDIRIFDPGLVLYLYESPPGYVMIVMRIIGYAWFCYAIFFTLKHYPEKGSFYHPFFIFFTLWYVLTRPQAANKNFPYHVRTTQIGIMQNVPHQVEGAGGPIGDGSFGGHAYAMSNPMQGSSSGPDLTNLFVTSQTKSVPSGETQLNNNSSRFSQPEPEYTQGGVFNRPNPQVVMPRGRIHSQAQLLPNAEDVDDSYSDFPSAAPSAPPAYQSQSPPSYQDMFTARQSMSS</sequence>
<dbReference type="InterPro" id="IPR047831">
    <property type="entry name" value="GPR180/TMEM145"/>
</dbReference>
<keyword evidence="4 7" id="KW-0472">Membrane</keyword>
<keyword evidence="2 7" id="KW-0812">Transmembrane</keyword>
<protein>
    <submittedName>
        <fullName evidence="11">TM145-like protein</fullName>
    </submittedName>
</protein>
<proteinExistence type="predicted"/>
<feature type="region of interest" description="Disordered" evidence="6">
    <location>
        <begin position="458"/>
        <end position="493"/>
    </location>
</feature>
<feature type="transmembrane region" description="Helical" evidence="7">
    <location>
        <begin position="343"/>
        <end position="365"/>
    </location>
</feature>
<feature type="transmembrane region" description="Helical" evidence="7">
    <location>
        <begin position="239"/>
        <end position="259"/>
    </location>
</feature>
<evidence type="ECO:0000256" key="6">
    <source>
        <dbReference type="SAM" id="MobiDB-lite"/>
    </source>
</evidence>
<feature type="transmembrane region" description="Helical" evidence="7">
    <location>
        <begin position="271"/>
        <end position="293"/>
    </location>
</feature>
<evidence type="ECO:0000259" key="9">
    <source>
        <dbReference type="Pfam" id="PF10192"/>
    </source>
</evidence>